<evidence type="ECO:0000313" key="3">
    <source>
        <dbReference type="Proteomes" id="UP001611075"/>
    </source>
</evidence>
<evidence type="ECO:0000256" key="1">
    <source>
        <dbReference type="SAM" id="MobiDB-lite"/>
    </source>
</evidence>
<gene>
    <name evidence="2" type="ORF">ACH4OY_27400</name>
</gene>
<sequence length="152" mass="16151">MSDPNAQARGSDERFDRVGETLSEAVTRAASVLEEELAGGVESAQRLTERLTADRRVDPAAFDEVVGRVRKDTHALIDMVVGQLPTPTSGDELTRRYAADAHDALDSLLDLARLTPEFANGLIDRVSAGTRRAEGDPVAAPGAEPGPSTDGR</sequence>
<dbReference type="Proteomes" id="UP001611075">
    <property type="component" value="Unassembled WGS sequence"/>
</dbReference>
<dbReference type="RefSeq" id="WP_396684460.1">
    <property type="nucleotide sequence ID" value="NZ_JBIRPU010000027.1"/>
</dbReference>
<keyword evidence="3" id="KW-1185">Reference proteome</keyword>
<accession>A0ABW7SRR0</accession>
<proteinExistence type="predicted"/>
<feature type="region of interest" description="Disordered" evidence="1">
    <location>
        <begin position="128"/>
        <end position="152"/>
    </location>
</feature>
<organism evidence="2 3">
    <name type="scientific">Micromonospora rubida</name>
    <dbReference type="NCBI Taxonomy" id="2697657"/>
    <lineage>
        <taxon>Bacteria</taxon>
        <taxon>Bacillati</taxon>
        <taxon>Actinomycetota</taxon>
        <taxon>Actinomycetes</taxon>
        <taxon>Micromonosporales</taxon>
        <taxon>Micromonosporaceae</taxon>
        <taxon>Micromonospora</taxon>
    </lineage>
</organism>
<comment type="caution">
    <text evidence="2">The sequence shown here is derived from an EMBL/GenBank/DDBJ whole genome shotgun (WGS) entry which is preliminary data.</text>
</comment>
<dbReference type="EMBL" id="JBIRPU010000027">
    <property type="protein sequence ID" value="MFI0796382.1"/>
    <property type="molecule type" value="Genomic_DNA"/>
</dbReference>
<name>A0ABW7SRR0_9ACTN</name>
<protein>
    <recommendedName>
        <fullName evidence="4">DUF2267 domain-containing protein</fullName>
    </recommendedName>
</protein>
<reference evidence="2 3" key="1">
    <citation type="submission" date="2024-10" db="EMBL/GenBank/DDBJ databases">
        <title>The Natural Products Discovery Center: Release of the First 8490 Sequenced Strains for Exploring Actinobacteria Biosynthetic Diversity.</title>
        <authorList>
            <person name="Kalkreuter E."/>
            <person name="Kautsar S.A."/>
            <person name="Yang D."/>
            <person name="Bader C.D."/>
            <person name="Teijaro C.N."/>
            <person name="Fluegel L."/>
            <person name="Davis C.M."/>
            <person name="Simpson J.R."/>
            <person name="Lauterbach L."/>
            <person name="Steele A.D."/>
            <person name="Gui C."/>
            <person name="Meng S."/>
            <person name="Li G."/>
            <person name="Viehrig K."/>
            <person name="Ye F."/>
            <person name="Su P."/>
            <person name="Kiefer A.F."/>
            <person name="Nichols A."/>
            <person name="Cepeda A.J."/>
            <person name="Yan W."/>
            <person name="Fan B."/>
            <person name="Jiang Y."/>
            <person name="Adhikari A."/>
            <person name="Zheng C.-J."/>
            <person name="Schuster L."/>
            <person name="Cowan T.M."/>
            <person name="Smanski M.J."/>
            <person name="Chevrette M.G."/>
            <person name="De Carvalho L.P.S."/>
            <person name="Shen B."/>
        </authorList>
    </citation>
    <scope>NUCLEOTIDE SEQUENCE [LARGE SCALE GENOMIC DNA]</scope>
    <source>
        <strain evidence="2 3">NPDC021253</strain>
    </source>
</reference>
<evidence type="ECO:0008006" key="4">
    <source>
        <dbReference type="Google" id="ProtNLM"/>
    </source>
</evidence>
<evidence type="ECO:0000313" key="2">
    <source>
        <dbReference type="EMBL" id="MFI0796382.1"/>
    </source>
</evidence>